<dbReference type="RefSeq" id="WP_131284332.1">
    <property type="nucleotide sequence ID" value="NZ_SJKA01000001.1"/>
</dbReference>
<dbReference type="AlphaFoldDB" id="A0A4V2M6E5"/>
<dbReference type="CDD" id="cd06170">
    <property type="entry name" value="LuxR_C_like"/>
    <property type="match status" value="1"/>
</dbReference>
<dbReference type="Gene3D" id="1.10.10.10">
    <property type="entry name" value="Winged helix-like DNA-binding domain superfamily/Winged helix DNA-binding domain"/>
    <property type="match status" value="1"/>
</dbReference>
<dbReference type="PROSITE" id="PS00622">
    <property type="entry name" value="HTH_LUXR_1"/>
    <property type="match status" value="1"/>
</dbReference>
<keyword evidence="6" id="KW-1185">Reference proteome</keyword>
<accession>A0A4V2M6E5</accession>
<dbReference type="PRINTS" id="PR00038">
    <property type="entry name" value="HTHLUXR"/>
</dbReference>
<dbReference type="OrthoDB" id="3178131at2"/>
<dbReference type="Proteomes" id="UP000292695">
    <property type="component" value="Unassembled WGS sequence"/>
</dbReference>
<dbReference type="InterPro" id="IPR036388">
    <property type="entry name" value="WH-like_DNA-bd_sf"/>
</dbReference>
<dbReference type="GO" id="GO:0006355">
    <property type="term" value="P:regulation of DNA-templated transcription"/>
    <property type="evidence" value="ECO:0007669"/>
    <property type="project" value="InterPro"/>
</dbReference>
<keyword evidence="2" id="KW-0238">DNA-binding</keyword>
<evidence type="ECO:0000313" key="5">
    <source>
        <dbReference type="EMBL" id="TCC43402.1"/>
    </source>
</evidence>
<dbReference type="PANTHER" id="PTHR44688">
    <property type="entry name" value="DNA-BINDING TRANSCRIPTIONAL ACTIVATOR DEVR_DOSR"/>
    <property type="match status" value="1"/>
</dbReference>
<evidence type="ECO:0000259" key="4">
    <source>
        <dbReference type="PROSITE" id="PS50043"/>
    </source>
</evidence>
<feature type="domain" description="HTH luxR-type" evidence="4">
    <location>
        <begin position="53"/>
        <end position="118"/>
    </location>
</feature>
<reference evidence="5 6" key="1">
    <citation type="submission" date="2019-02" db="EMBL/GenBank/DDBJ databases">
        <title>Kribbella capetownensis sp. nov. and Kribbella speibonae sp. nov., isolated from soil.</title>
        <authorList>
            <person name="Curtis S.M."/>
            <person name="Norton I."/>
            <person name="Everest G.J."/>
            <person name="Meyers P.R."/>
        </authorList>
    </citation>
    <scope>NUCLEOTIDE SEQUENCE [LARGE SCALE GENOMIC DNA]</scope>
    <source>
        <strain evidence="5 6">DSM 27082</strain>
    </source>
</reference>
<comment type="caution">
    <text evidence="5">The sequence shown here is derived from an EMBL/GenBank/DDBJ whole genome shotgun (WGS) entry which is preliminary data.</text>
</comment>
<name>A0A4V2M6E5_9ACTN</name>
<evidence type="ECO:0000256" key="3">
    <source>
        <dbReference type="ARBA" id="ARBA00023163"/>
    </source>
</evidence>
<evidence type="ECO:0000256" key="1">
    <source>
        <dbReference type="ARBA" id="ARBA00023015"/>
    </source>
</evidence>
<dbReference type="EMBL" id="SJKA01000001">
    <property type="protein sequence ID" value="TCC43402.1"/>
    <property type="molecule type" value="Genomic_DNA"/>
</dbReference>
<organism evidence="5 6">
    <name type="scientific">Kribbella sindirgiensis</name>
    <dbReference type="NCBI Taxonomy" id="1124744"/>
    <lineage>
        <taxon>Bacteria</taxon>
        <taxon>Bacillati</taxon>
        <taxon>Actinomycetota</taxon>
        <taxon>Actinomycetes</taxon>
        <taxon>Propionibacteriales</taxon>
        <taxon>Kribbellaceae</taxon>
        <taxon>Kribbella</taxon>
    </lineage>
</organism>
<keyword evidence="3" id="KW-0804">Transcription</keyword>
<keyword evidence="1" id="KW-0805">Transcription regulation</keyword>
<dbReference type="InterPro" id="IPR016032">
    <property type="entry name" value="Sig_transdc_resp-reg_C-effctor"/>
</dbReference>
<dbReference type="SMART" id="SM00421">
    <property type="entry name" value="HTH_LUXR"/>
    <property type="match status" value="1"/>
</dbReference>
<evidence type="ECO:0000313" key="6">
    <source>
        <dbReference type="Proteomes" id="UP000292695"/>
    </source>
</evidence>
<protein>
    <submittedName>
        <fullName evidence="5">LuxR family transcriptional regulator</fullName>
    </submittedName>
</protein>
<dbReference type="GO" id="GO:0003677">
    <property type="term" value="F:DNA binding"/>
    <property type="evidence" value="ECO:0007669"/>
    <property type="project" value="UniProtKB-KW"/>
</dbReference>
<sequence>MPVDEASATRLVTRLRDLLGRQAMVFEDNGIPGEEPLVVVVLPAALATELRAGPAPLVELSPAETAVAELVARGLSNRRIAEHLFLSRFTVETHLKRIFGKLGLSSRAELAALVASGRLNT</sequence>
<dbReference type="SUPFAM" id="SSF46894">
    <property type="entry name" value="C-terminal effector domain of the bipartite response regulators"/>
    <property type="match status" value="1"/>
</dbReference>
<evidence type="ECO:0000256" key="2">
    <source>
        <dbReference type="ARBA" id="ARBA00023125"/>
    </source>
</evidence>
<gene>
    <name evidence="5" type="ORF">E0H50_02720</name>
</gene>
<dbReference type="InterPro" id="IPR000792">
    <property type="entry name" value="Tscrpt_reg_LuxR_C"/>
</dbReference>
<proteinExistence type="predicted"/>
<dbReference type="PANTHER" id="PTHR44688:SF16">
    <property type="entry name" value="DNA-BINDING TRANSCRIPTIONAL ACTIVATOR DEVR_DOSR"/>
    <property type="match status" value="1"/>
</dbReference>
<dbReference type="PROSITE" id="PS50043">
    <property type="entry name" value="HTH_LUXR_2"/>
    <property type="match status" value="1"/>
</dbReference>
<dbReference type="Pfam" id="PF00196">
    <property type="entry name" value="GerE"/>
    <property type="match status" value="1"/>
</dbReference>